<dbReference type="InterPro" id="IPR051918">
    <property type="entry name" value="STPP_CPPED1"/>
</dbReference>
<comment type="caution">
    <text evidence="3">The sequence shown here is derived from an EMBL/GenBank/DDBJ whole genome shotgun (WGS) entry which is preliminary data.</text>
</comment>
<evidence type="ECO:0000259" key="2">
    <source>
        <dbReference type="Pfam" id="PF00149"/>
    </source>
</evidence>
<dbReference type="InterPro" id="IPR004843">
    <property type="entry name" value="Calcineurin-like_PHP"/>
</dbReference>
<accession>A0ABS6S3S9</accession>
<gene>
    <name evidence="3" type="ORF">HWQ67_18250</name>
</gene>
<evidence type="ECO:0000313" key="4">
    <source>
        <dbReference type="Proteomes" id="UP001196980"/>
    </source>
</evidence>
<dbReference type="Pfam" id="PF00149">
    <property type="entry name" value="Metallophos"/>
    <property type="match status" value="1"/>
</dbReference>
<organism evidence="3 4">
    <name type="scientific">Candidatus Magnetobacterium casense</name>
    <dbReference type="NCBI Taxonomy" id="1455061"/>
    <lineage>
        <taxon>Bacteria</taxon>
        <taxon>Pseudomonadati</taxon>
        <taxon>Nitrospirota</taxon>
        <taxon>Thermodesulfovibrionia</taxon>
        <taxon>Thermodesulfovibrionales</taxon>
        <taxon>Candidatus Magnetobacteriaceae</taxon>
        <taxon>Candidatus Magnetobacterium</taxon>
    </lineage>
</organism>
<dbReference type="RefSeq" id="WP_218254132.1">
    <property type="nucleotide sequence ID" value="NZ_JABXWD010000636.1"/>
</dbReference>
<dbReference type="PANTHER" id="PTHR43143:SF1">
    <property type="entry name" value="SERINE_THREONINE-PROTEIN PHOSPHATASE CPPED1"/>
    <property type="match status" value="1"/>
</dbReference>
<sequence length="381" mass="41781">MQGGALKQIMWLVAAMSLLLVVCSATSLDCSDRKSADNADKTGFEEYLASGADGMTDTFRFVVYGDTRGNLMHTVNTDVISRINAHIVSLNPAPLFVIHTGDLARRGGSDAYGSGKKAMKQLNDASIPYAMAVGNHELYSSFPAWGRTNISAHMQSEYQATFCTSNTVGPICFPQEPKLPGYENLVFAFELGNSFFAILATYYVTKDVKYYDDISPEQLQWFRERVSGSSKKHRFVFAHKAVYSSGVHNEHPPATTHMLELMGVLNDNHVDIYFAGHEHYYVRRKIETADGHRWSNGVTQIVTGGGGAPLHKPNPAYGLSACASRYSFTVIDVTANEILGTTYGFNSLTDDIVPIDKFCLLGAGKPCPGWEAQDRIVAKCA</sequence>
<keyword evidence="4" id="KW-1185">Reference proteome</keyword>
<feature type="signal peptide" evidence="1">
    <location>
        <begin position="1"/>
        <end position="27"/>
    </location>
</feature>
<name>A0ABS6S3S9_9BACT</name>
<dbReference type="PANTHER" id="PTHR43143">
    <property type="entry name" value="METALLOPHOSPHOESTERASE, CALCINEURIN SUPERFAMILY"/>
    <property type="match status" value="1"/>
</dbReference>
<keyword evidence="1" id="KW-0732">Signal</keyword>
<evidence type="ECO:0000313" key="3">
    <source>
        <dbReference type="EMBL" id="MBV6343519.1"/>
    </source>
</evidence>
<protein>
    <submittedName>
        <fullName evidence="3">Metallophosphoesterase</fullName>
    </submittedName>
</protein>
<reference evidence="3 4" key="1">
    <citation type="journal article" date="2020" name="J Geophys Res Biogeosci">
        <title>Magnetotaxis as an Adaptation to Enable Bacterial Shuttling of Microbial Sulfur and Sulfur Cycling Across Aquatic Oxic#Anoxic Interfaces.</title>
        <authorList>
            <person name="Li J."/>
            <person name="Liu P."/>
            <person name="Wang J."/>
            <person name="Roberts A.P."/>
            <person name="Pan Y."/>
        </authorList>
    </citation>
    <scope>NUCLEOTIDE SEQUENCE [LARGE SCALE GENOMIC DNA]</scope>
    <source>
        <strain evidence="3 4">MYR-1_YQ</strain>
    </source>
</reference>
<feature type="domain" description="Calcineurin-like phosphoesterase" evidence="2">
    <location>
        <begin position="60"/>
        <end position="281"/>
    </location>
</feature>
<feature type="chain" id="PRO_5045565563" evidence="1">
    <location>
        <begin position="28"/>
        <end position="381"/>
    </location>
</feature>
<evidence type="ECO:0000256" key="1">
    <source>
        <dbReference type="SAM" id="SignalP"/>
    </source>
</evidence>
<dbReference type="Proteomes" id="UP001196980">
    <property type="component" value="Unassembled WGS sequence"/>
</dbReference>
<proteinExistence type="predicted"/>
<dbReference type="EMBL" id="JABXWD010000636">
    <property type="protein sequence ID" value="MBV6343519.1"/>
    <property type="molecule type" value="Genomic_DNA"/>
</dbReference>